<protein>
    <submittedName>
        <fullName evidence="4">Gfo/Idh/MocA family oxidoreductase</fullName>
    </submittedName>
</protein>
<dbReference type="Pfam" id="PF02894">
    <property type="entry name" value="GFO_IDH_MocA_C"/>
    <property type="match status" value="1"/>
</dbReference>
<dbReference type="InterPro" id="IPR004104">
    <property type="entry name" value="Gfo/Idh/MocA-like_OxRdtase_C"/>
</dbReference>
<evidence type="ECO:0000259" key="2">
    <source>
        <dbReference type="Pfam" id="PF01408"/>
    </source>
</evidence>
<dbReference type="Gene3D" id="3.40.50.720">
    <property type="entry name" value="NAD(P)-binding Rossmann-like Domain"/>
    <property type="match status" value="1"/>
</dbReference>
<comment type="caution">
    <text evidence="4">The sequence shown here is derived from an EMBL/GenBank/DDBJ whole genome shotgun (WGS) entry which is preliminary data.</text>
</comment>
<dbReference type="AlphaFoldDB" id="A0A7C3ZIT4"/>
<proteinExistence type="inferred from homology"/>
<feature type="domain" description="Gfo/Idh/MocA-like oxidoreductase C-terminal" evidence="3">
    <location>
        <begin position="151"/>
        <end position="336"/>
    </location>
</feature>
<dbReference type="SUPFAM" id="SSF51735">
    <property type="entry name" value="NAD(P)-binding Rossmann-fold domains"/>
    <property type="match status" value="1"/>
</dbReference>
<evidence type="ECO:0000259" key="3">
    <source>
        <dbReference type="Pfam" id="PF02894"/>
    </source>
</evidence>
<sequence length="338" mass="37180">MHATTPITSPVRVGIVGTGFAAKLRAQALLQDSRCHLVAVAGRDQQRTKDFIDRVGLTPYPPPAAVSSWQELLNHDIDLVIISTVNPEHGPAARAALLAHKHVVVEYPLALHVPLAEEIIQIAEAKQLLLHIEHIELLGGVHQALKQNLPKVGNVTYARYTTISPQHPAPHKWTYHREDFGFPLTAALSRVHRLTDLFGPVIKIKCDCQYWAPPENPDYFIACLCAAQLELASGFMAHLVYGKGENFWKPERRFEVHGHQGSLIFDGDMGELVTAKGNEAIEVGDRRGLFAKDTTMVIDHLTTGQPLYLQPADSLYSLKIAAAAQLSAQTGETVTIET</sequence>
<reference evidence="4" key="1">
    <citation type="journal article" date="2020" name="mSystems">
        <title>Genome- and Community-Level Interaction Insights into Carbon Utilization and Element Cycling Functions of Hydrothermarchaeota in Hydrothermal Sediment.</title>
        <authorList>
            <person name="Zhou Z."/>
            <person name="Liu Y."/>
            <person name="Xu W."/>
            <person name="Pan J."/>
            <person name="Luo Z.H."/>
            <person name="Li M."/>
        </authorList>
    </citation>
    <scope>NUCLEOTIDE SEQUENCE [LARGE SCALE GENOMIC DNA]</scope>
    <source>
        <strain evidence="4">SpSt-374</strain>
    </source>
</reference>
<evidence type="ECO:0000256" key="1">
    <source>
        <dbReference type="ARBA" id="ARBA00010928"/>
    </source>
</evidence>
<name>A0A7C3ZIT4_9CYAN</name>
<dbReference type="PANTHER" id="PTHR43377">
    <property type="entry name" value="BILIVERDIN REDUCTASE A"/>
    <property type="match status" value="1"/>
</dbReference>
<dbReference type="GO" id="GO:0000166">
    <property type="term" value="F:nucleotide binding"/>
    <property type="evidence" value="ECO:0007669"/>
    <property type="project" value="InterPro"/>
</dbReference>
<dbReference type="Pfam" id="PF01408">
    <property type="entry name" value="GFO_IDH_MocA"/>
    <property type="match status" value="1"/>
</dbReference>
<dbReference type="InterPro" id="IPR051450">
    <property type="entry name" value="Gfo/Idh/MocA_Oxidoreductases"/>
</dbReference>
<accession>A0A7C3ZIT4</accession>
<feature type="domain" description="Gfo/Idh/MocA-like oxidoreductase N-terminal" evidence="2">
    <location>
        <begin position="11"/>
        <end position="134"/>
    </location>
</feature>
<dbReference type="PANTHER" id="PTHR43377:SF10">
    <property type="entry name" value="BILIVERDIN REDUCTASE"/>
    <property type="match status" value="1"/>
</dbReference>
<dbReference type="EMBL" id="DSPX01000057">
    <property type="protein sequence ID" value="HGG00223.1"/>
    <property type="molecule type" value="Genomic_DNA"/>
</dbReference>
<dbReference type="Gene3D" id="3.30.360.10">
    <property type="entry name" value="Dihydrodipicolinate Reductase, domain 2"/>
    <property type="match status" value="1"/>
</dbReference>
<dbReference type="SUPFAM" id="SSF55347">
    <property type="entry name" value="Glyceraldehyde-3-phosphate dehydrogenase-like, C-terminal domain"/>
    <property type="match status" value="1"/>
</dbReference>
<comment type="similarity">
    <text evidence="1">Belongs to the Gfo/Idh/MocA family.</text>
</comment>
<organism evidence="4">
    <name type="scientific">Planktothricoides sp. SpSt-374</name>
    <dbReference type="NCBI Taxonomy" id="2282167"/>
    <lineage>
        <taxon>Bacteria</taxon>
        <taxon>Bacillati</taxon>
        <taxon>Cyanobacteriota</taxon>
        <taxon>Cyanophyceae</taxon>
        <taxon>Oscillatoriophycideae</taxon>
        <taxon>Oscillatoriales</taxon>
        <taxon>Oscillatoriaceae</taxon>
        <taxon>Planktothricoides</taxon>
    </lineage>
</organism>
<dbReference type="InterPro" id="IPR036291">
    <property type="entry name" value="NAD(P)-bd_dom_sf"/>
</dbReference>
<dbReference type="InterPro" id="IPR000683">
    <property type="entry name" value="Gfo/Idh/MocA-like_OxRdtase_N"/>
</dbReference>
<gene>
    <name evidence="4" type="ORF">ENR15_06105</name>
</gene>
<evidence type="ECO:0000313" key="4">
    <source>
        <dbReference type="EMBL" id="HGG00223.1"/>
    </source>
</evidence>